<dbReference type="GO" id="GO:0005802">
    <property type="term" value="C:trans-Golgi network"/>
    <property type="evidence" value="ECO:0007669"/>
    <property type="project" value="TreeGrafter"/>
</dbReference>
<organism evidence="11 12">
    <name type="scientific">Geranomyces variabilis</name>
    <dbReference type="NCBI Taxonomy" id="109894"/>
    <lineage>
        <taxon>Eukaryota</taxon>
        <taxon>Fungi</taxon>
        <taxon>Fungi incertae sedis</taxon>
        <taxon>Chytridiomycota</taxon>
        <taxon>Chytridiomycota incertae sedis</taxon>
        <taxon>Chytridiomycetes</taxon>
        <taxon>Spizellomycetales</taxon>
        <taxon>Powellomycetaceae</taxon>
        <taxon>Geranomyces</taxon>
    </lineage>
</organism>
<name>A0AAD5TGT6_9FUNG</name>
<dbReference type="EMBL" id="JADGJQ010000044">
    <property type="protein sequence ID" value="KAJ3176147.1"/>
    <property type="molecule type" value="Genomic_DNA"/>
</dbReference>
<evidence type="ECO:0000313" key="11">
    <source>
        <dbReference type="EMBL" id="KAJ3176147.1"/>
    </source>
</evidence>
<feature type="transmembrane region" description="Helical" evidence="10">
    <location>
        <begin position="60"/>
        <end position="82"/>
    </location>
</feature>
<keyword evidence="8 10" id="KW-0472">Membrane</keyword>
<feature type="region of interest" description="Disordered" evidence="9">
    <location>
        <begin position="162"/>
        <end position="210"/>
    </location>
</feature>
<evidence type="ECO:0000256" key="1">
    <source>
        <dbReference type="ARBA" id="ARBA00004653"/>
    </source>
</evidence>
<reference evidence="11" key="1">
    <citation type="submission" date="2020-05" db="EMBL/GenBank/DDBJ databases">
        <title>Phylogenomic resolution of chytrid fungi.</title>
        <authorList>
            <person name="Stajich J.E."/>
            <person name="Amses K."/>
            <person name="Simmons R."/>
            <person name="Seto K."/>
            <person name="Myers J."/>
            <person name="Bonds A."/>
            <person name="Quandt C.A."/>
            <person name="Barry K."/>
            <person name="Liu P."/>
            <person name="Grigoriev I."/>
            <person name="Longcore J.E."/>
            <person name="James T.Y."/>
        </authorList>
    </citation>
    <scope>NUCLEOTIDE SEQUENCE</scope>
    <source>
        <strain evidence="11">JEL0379</strain>
    </source>
</reference>
<protein>
    <recommendedName>
        <fullName evidence="13">Protein SYS1</fullName>
    </recommendedName>
</protein>
<dbReference type="Pfam" id="PF09801">
    <property type="entry name" value="SYS1"/>
    <property type="match status" value="1"/>
</dbReference>
<evidence type="ECO:0008006" key="13">
    <source>
        <dbReference type="Google" id="ProtNLM"/>
    </source>
</evidence>
<feature type="transmembrane region" description="Helical" evidence="10">
    <location>
        <begin position="12"/>
        <end position="36"/>
    </location>
</feature>
<accession>A0AAD5TGT6</accession>
<evidence type="ECO:0000256" key="2">
    <source>
        <dbReference type="ARBA" id="ARBA00008160"/>
    </source>
</evidence>
<feature type="transmembrane region" description="Helical" evidence="10">
    <location>
        <begin position="116"/>
        <end position="133"/>
    </location>
</feature>
<dbReference type="Proteomes" id="UP001212152">
    <property type="component" value="Unassembled WGS sequence"/>
</dbReference>
<evidence type="ECO:0000256" key="10">
    <source>
        <dbReference type="SAM" id="Phobius"/>
    </source>
</evidence>
<dbReference type="InterPro" id="IPR019185">
    <property type="entry name" value="Integral_membrane_SYS1-rel"/>
</dbReference>
<evidence type="ECO:0000313" key="12">
    <source>
        <dbReference type="Proteomes" id="UP001212152"/>
    </source>
</evidence>
<comment type="caution">
    <text evidence="11">The sequence shown here is derived from an EMBL/GenBank/DDBJ whole genome shotgun (WGS) entry which is preliminary data.</text>
</comment>
<dbReference type="AlphaFoldDB" id="A0AAD5TGT6"/>
<evidence type="ECO:0000256" key="3">
    <source>
        <dbReference type="ARBA" id="ARBA00022448"/>
    </source>
</evidence>
<keyword evidence="6 10" id="KW-1133">Transmembrane helix</keyword>
<dbReference type="GO" id="GO:0000139">
    <property type="term" value="C:Golgi membrane"/>
    <property type="evidence" value="ECO:0007669"/>
    <property type="project" value="UniProtKB-SubCell"/>
</dbReference>
<evidence type="ECO:0000256" key="7">
    <source>
        <dbReference type="ARBA" id="ARBA00023034"/>
    </source>
</evidence>
<dbReference type="GO" id="GO:0006895">
    <property type="term" value="P:Golgi to endosome transport"/>
    <property type="evidence" value="ECO:0007669"/>
    <property type="project" value="TreeGrafter"/>
</dbReference>
<evidence type="ECO:0000256" key="9">
    <source>
        <dbReference type="SAM" id="MobiDB-lite"/>
    </source>
</evidence>
<sequence length="210" mass="22185">MSSFRASKFDPVLLSAQIVALQCTYYLTASLLIFLLELLTGSPITLAHVLSSSELRTDTVLGWALSLGMLLNALAAAYALVIIVGRSRLCVDFSVTLHVLHLLATAVYSRGVPRSVWWWVVVLTSMVGVAVGGEKLCLRKEMEPIELVGAKKRHASVAAVHSGRNNTASGSGGNGDHDDDDDNAGAAGARGSGGTSVELQRLTQVDVDVP</sequence>
<keyword evidence="3" id="KW-0813">Transport</keyword>
<dbReference type="PANTHER" id="PTHR12952">
    <property type="entry name" value="SYS1"/>
    <property type="match status" value="1"/>
</dbReference>
<comment type="subcellular location">
    <subcellularLocation>
        <location evidence="1">Golgi apparatus membrane</location>
        <topology evidence="1">Multi-pass membrane protein</topology>
    </subcellularLocation>
</comment>
<comment type="similarity">
    <text evidence="2">Belongs to the SYS1 family.</text>
</comment>
<dbReference type="PANTHER" id="PTHR12952:SF0">
    <property type="entry name" value="PROTEIN SYS1 HOMOLOG"/>
    <property type="match status" value="1"/>
</dbReference>
<gene>
    <name evidence="11" type="ORF">HDU87_005525</name>
</gene>
<keyword evidence="4 10" id="KW-0812">Transmembrane</keyword>
<evidence type="ECO:0000256" key="6">
    <source>
        <dbReference type="ARBA" id="ARBA00022989"/>
    </source>
</evidence>
<keyword evidence="12" id="KW-1185">Reference proteome</keyword>
<keyword evidence="7" id="KW-0333">Golgi apparatus</keyword>
<dbReference type="GO" id="GO:0034067">
    <property type="term" value="P:protein localization to Golgi apparatus"/>
    <property type="evidence" value="ECO:0007669"/>
    <property type="project" value="TreeGrafter"/>
</dbReference>
<evidence type="ECO:0000256" key="4">
    <source>
        <dbReference type="ARBA" id="ARBA00022692"/>
    </source>
</evidence>
<proteinExistence type="inferred from homology"/>
<keyword evidence="5" id="KW-0653">Protein transport</keyword>
<dbReference type="GO" id="GO:0043001">
    <property type="term" value="P:Golgi to plasma membrane protein transport"/>
    <property type="evidence" value="ECO:0007669"/>
    <property type="project" value="TreeGrafter"/>
</dbReference>
<feature type="transmembrane region" description="Helical" evidence="10">
    <location>
        <begin position="89"/>
        <end position="110"/>
    </location>
</feature>
<dbReference type="GO" id="GO:0005829">
    <property type="term" value="C:cytosol"/>
    <property type="evidence" value="ECO:0007669"/>
    <property type="project" value="GOC"/>
</dbReference>
<evidence type="ECO:0000256" key="5">
    <source>
        <dbReference type="ARBA" id="ARBA00022927"/>
    </source>
</evidence>
<evidence type="ECO:0000256" key="8">
    <source>
        <dbReference type="ARBA" id="ARBA00023136"/>
    </source>
</evidence>